<dbReference type="InterPro" id="IPR036597">
    <property type="entry name" value="Fido-like_dom_sf"/>
</dbReference>
<dbReference type="InterPro" id="IPR003812">
    <property type="entry name" value="Fido"/>
</dbReference>
<dbReference type="PROSITE" id="PS51459">
    <property type="entry name" value="FIDO"/>
    <property type="match status" value="1"/>
</dbReference>
<reference evidence="2 3" key="1">
    <citation type="journal article" date="2023" name="bioRxiv">
        <title>An intranuclear bacterial parasite of deep-sea mussels expresses apoptosis inhibitors acquired from its host.</title>
        <authorList>
            <person name="Gonzalez Porras M.A."/>
            <person name="Assie A."/>
            <person name="Tietjen M."/>
            <person name="Violette M."/>
            <person name="Kleiner M."/>
            <person name="Gruber-Vodicka H."/>
            <person name="Dubilier N."/>
            <person name="Leisch N."/>
        </authorList>
    </citation>
    <scope>NUCLEOTIDE SEQUENCE [LARGE SCALE GENOMIC DNA]</scope>
    <source>
        <strain evidence="2">IAP13</strain>
    </source>
</reference>
<feature type="domain" description="Fido" evidence="1">
    <location>
        <begin position="272"/>
        <end position="401"/>
    </location>
</feature>
<organism evidence="2 3">
    <name type="scientific">Candidatus Endonucleibacter bathymodioli</name>
    <dbReference type="NCBI Taxonomy" id="539814"/>
    <lineage>
        <taxon>Bacteria</taxon>
        <taxon>Pseudomonadati</taxon>
        <taxon>Pseudomonadota</taxon>
        <taxon>Gammaproteobacteria</taxon>
        <taxon>Oceanospirillales</taxon>
        <taxon>Endozoicomonadaceae</taxon>
        <taxon>Candidatus Endonucleibacter</taxon>
    </lineage>
</organism>
<evidence type="ECO:0000313" key="2">
    <source>
        <dbReference type="EMBL" id="MDP0590102.1"/>
    </source>
</evidence>
<dbReference type="Gene3D" id="1.10.3290.10">
    <property type="entry name" value="Fido-like domain"/>
    <property type="match status" value="1"/>
</dbReference>
<accession>A0AA90NNY9</accession>
<evidence type="ECO:0000313" key="3">
    <source>
        <dbReference type="Proteomes" id="UP001178148"/>
    </source>
</evidence>
<proteinExistence type="predicted"/>
<dbReference type="EMBL" id="JASXSV010000030">
    <property type="protein sequence ID" value="MDP0590102.1"/>
    <property type="molecule type" value="Genomic_DNA"/>
</dbReference>
<comment type="caution">
    <text evidence="2">The sequence shown here is derived from an EMBL/GenBank/DDBJ whole genome shotgun (WGS) entry which is preliminary data.</text>
</comment>
<protein>
    <submittedName>
        <fullName evidence="2">Fic family protein</fullName>
    </submittedName>
</protein>
<evidence type="ECO:0000259" key="1">
    <source>
        <dbReference type="PROSITE" id="PS51459"/>
    </source>
</evidence>
<gene>
    <name evidence="2" type="ORF">QS748_13320</name>
</gene>
<dbReference type="AlphaFoldDB" id="A0AA90NNY9"/>
<dbReference type="Proteomes" id="UP001178148">
    <property type="component" value="Unassembled WGS sequence"/>
</dbReference>
<name>A0AA90NNY9_9GAMM</name>
<dbReference type="SUPFAM" id="SSF140931">
    <property type="entry name" value="Fic-like"/>
    <property type="match status" value="1"/>
</dbReference>
<sequence length="401" mass="45885">MIKKIFILITLLSVCLNATSVLDIEVGIGRELHKATTKMLFEIDDNQRCMKKYTKKCIISYINIIKNITIIDVLEANDNIIYKDMYSETQINKLFEISKECNNIVKNLQKAQLVLDENDLTNKFPAHMLYQLFIDKEDWGFNGGIYTYEDELGYASALLTAWYEMKNILSGGPINFQKIKELHGICTSNVLGHKGQKLLFPRSNVCVGAALNRNCTIKGTTEILLLAKSARLPSIRTYYNKLDTDGQFIPSEFIPELYRQLDANNEINNPSDTVVMLITYHDFTKDEIRQDRINMVEVYCGNYEVNLQKIKNNTDLTEQQKQDKIIEATAEVCRNIQFTHPFLDGNARTIGCILLNGLLMKQNLSPAIIPDVNVFDAYDIETLVEIIKAGQKTFQQHRVLE</sequence>
<keyword evidence="3" id="KW-1185">Reference proteome</keyword>